<sequence length="524" mass="58654">MRIGALVASVLLGYFIQTCSSANIVVIYAVCSKSHMLAVMPAVEELALRGHQVTVISPFKGIAKDVHNGHEIVLPDIAKMIDETEVDWFSMQKQGTTQFLSMMTFVKAMSLKACDSIFSHPEFQEIVKQRQVDLFIVDGMFHEFIYPVFDLIKVPFVTHSSSSAFPNTLAAMGAPLDYASVPLPTTDFSTPMTFTQRLLNIIPTEIMNLIVEYYIKNDLNVIVKNYFPGARTIDEVQGEASICIINSHPMTNWPRSLPPAMIPVGALHTRLAKTLPRGLKEFADAAKEGLVVFTLGSAVPVSSMPKETLASFIRVFSKLPQQVIWKWEAEIPSNLPPNIKMVKWLPQQDFLGMLLTIGHPNARLFITHGGLLGTQEAAYHGVPMLGLPFGNDQRGNVAKVKSEGWGWQLDWDKINDSVLEKTLNYLIHDPSVRANASRVSRLMQDQIIPGKEVAVYWIEYVIRHGGAKHLQLSSKNMPFYQRYLIDVALFLIIVAFVLSYLCIAIIRLIARQWFSGKSSKHKIN</sequence>
<dbReference type="STRING" id="35525.A0A162Q7S8"/>
<keyword evidence="5" id="KW-0732">Signal</keyword>
<dbReference type="CDD" id="cd03784">
    <property type="entry name" value="GT1_Gtf-like"/>
    <property type="match status" value="1"/>
</dbReference>
<keyword evidence="4" id="KW-1133">Transmembrane helix</keyword>
<reference evidence="6 7" key="1">
    <citation type="submission" date="2016-03" db="EMBL/GenBank/DDBJ databases">
        <title>EvidentialGene: Evidence-directed Construction of Genes on Genomes.</title>
        <authorList>
            <person name="Gilbert D.G."/>
            <person name="Choi J.-H."/>
            <person name="Mockaitis K."/>
            <person name="Colbourne J."/>
            <person name="Pfrender M."/>
        </authorList>
    </citation>
    <scope>NUCLEOTIDE SEQUENCE [LARGE SCALE GENOMIC DNA]</scope>
    <source>
        <strain evidence="6 7">Xinb3</strain>
        <tissue evidence="6">Complete organism</tissue>
    </source>
</reference>
<comment type="similarity">
    <text evidence="1">Belongs to the UDP-glycosyltransferase family.</text>
</comment>
<evidence type="ECO:0000256" key="3">
    <source>
        <dbReference type="ARBA" id="ARBA00022679"/>
    </source>
</evidence>
<keyword evidence="3" id="KW-0808">Transferase</keyword>
<evidence type="ECO:0000313" key="6">
    <source>
        <dbReference type="EMBL" id="KZS19434.1"/>
    </source>
</evidence>
<evidence type="ECO:0000256" key="5">
    <source>
        <dbReference type="SAM" id="SignalP"/>
    </source>
</evidence>
<dbReference type="InterPro" id="IPR050271">
    <property type="entry name" value="UDP-glycosyltransferase"/>
</dbReference>
<feature type="signal peptide" evidence="5">
    <location>
        <begin position="1"/>
        <end position="21"/>
    </location>
</feature>
<dbReference type="GO" id="GO:0008194">
    <property type="term" value="F:UDP-glycosyltransferase activity"/>
    <property type="evidence" value="ECO:0007669"/>
    <property type="project" value="InterPro"/>
</dbReference>
<protein>
    <submittedName>
        <fullName evidence="6">Ugt36Ba</fullName>
    </submittedName>
</protein>
<dbReference type="Gene3D" id="3.40.50.2000">
    <property type="entry name" value="Glycogen Phosphorylase B"/>
    <property type="match status" value="2"/>
</dbReference>
<gene>
    <name evidence="6" type="ORF">APZ42_014348</name>
</gene>
<dbReference type="AlphaFoldDB" id="A0A162Q7S8"/>
<keyword evidence="7" id="KW-1185">Reference proteome</keyword>
<name>A0A162Q7S8_9CRUS</name>
<evidence type="ECO:0000256" key="1">
    <source>
        <dbReference type="ARBA" id="ARBA00009995"/>
    </source>
</evidence>
<feature type="chain" id="PRO_5007838510" evidence="5">
    <location>
        <begin position="22"/>
        <end position="524"/>
    </location>
</feature>
<evidence type="ECO:0000313" key="7">
    <source>
        <dbReference type="Proteomes" id="UP000076858"/>
    </source>
</evidence>
<dbReference type="PANTHER" id="PTHR48043:SF145">
    <property type="entry name" value="FI06409P-RELATED"/>
    <property type="match status" value="1"/>
</dbReference>
<dbReference type="InterPro" id="IPR002213">
    <property type="entry name" value="UDP_glucos_trans"/>
</dbReference>
<evidence type="ECO:0000256" key="4">
    <source>
        <dbReference type="SAM" id="Phobius"/>
    </source>
</evidence>
<organism evidence="6 7">
    <name type="scientific">Daphnia magna</name>
    <dbReference type="NCBI Taxonomy" id="35525"/>
    <lineage>
        <taxon>Eukaryota</taxon>
        <taxon>Metazoa</taxon>
        <taxon>Ecdysozoa</taxon>
        <taxon>Arthropoda</taxon>
        <taxon>Crustacea</taxon>
        <taxon>Branchiopoda</taxon>
        <taxon>Diplostraca</taxon>
        <taxon>Cladocera</taxon>
        <taxon>Anomopoda</taxon>
        <taxon>Daphniidae</taxon>
        <taxon>Daphnia</taxon>
    </lineage>
</organism>
<dbReference type="OrthoDB" id="5835829at2759"/>
<dbReference type="EMBL" id="LRGB01000389">
    <property type="protein sequence ID" value="KZS19434.1"/>
    <property type="molecule type" value="Genomic_DNA"/>
</dbReference>
<feature type="transmembrane region" description="Helical" evidence="4">
    <location>
        <begin position="483"/>
        <end position="510"/>
    </location>
</feature>
<dbReference type="SUPFAM" id="SSF53756">
    <property type="entry name" value="UDP-Glycosyltransferase/glycogen phosphorylase"/>
    <property type="match status" value="1"/>
</dbReference>
<dbReference type="FunFam" id="3.40.50.2000:FF:000050">
    <property type="entry name" value="UDP-glucuronosyltransferase"/>
    <property type="match status" value="1"/>
</dbReference>
<accession>A0A162Q7S8</accession>
<keyword evidence="2" id="KW-0328">Glycosyltransferase</keyword>
<dbReference type="Pfam" id="PF00201">
    <property type="entry name" value="UDPGT"/>
    <property type="match status" value="1"/>
</dbReference>
<comment type="caution">
    <text evidence="6">The sequence shown here is derived from an EMBL/GenBank/DDBJ whole genome shotgun (WGS) entry which is preliminary data.</text>
</comment>
<keyword evidence="4" id="KW-0472">Membrane</keyword>
<proteinExistence type="inferred from homology"/>
<keyword evidence="4" id="KW-0812">Transmembrane</keyword>
<dbReference type="Proteomes" id="UP000076858">
    <property type="component" value="Unassembled WGS sequence"/>
</dbReference>
<evidence type="ECO:0000256" key="2">
    <source>
        <dbReference type="ARBA" id="ARBA00022676"/>
    </source>
</evidence>
<dbReference type="PANTHER" id="PTHR48043">
    <property type="entry name" value="EG:EG0003.4 PROTEIN-RELATED"/>
    <property type="match status" value="1"/>
</dbReference>